<dbReference type="Pfam" id="PF13040">
    <property type="entry name" value="Fur_reg_FbpB"/>
    <property type="match status" value="1"/>
</dbReference>
<evidence type="ECO:0000313" key="1">
    <source>
        <dbReference type="EMBL" id="MFC5628183.1"/>
    </source>
</evidence>
<dbReference type="InterPro" id="IPR025004">
    <property type="entry name" value="SenN/SenS"/>
</dbReference>
<organism evidence="1 2">
    <name type="scientific">Aliibacillus thermotolerans</name>
    <dbReference type="NCBI Taxonomy" id="1834418"/>
    <lineage>
        <taxon>Bacteria</taxon>
        <taxon>Bacillati</taxon>
        <taxon>Bacillota</taxon>
        <taxon>Bacilli</taxon>
        <taxon>Bacillales</taxon>
        <taxon>Bacillaceae</taxon>
        <taxon>Aliibacillus</taxon>
    </lineage>
</organism>
<accession>A0ABW0U472</accession>
<dbReference type="RefSeq" id="WP_270897453.1">
    <property type="nucleotide sequence ID" value="NZ_JBHSPF010000018.1"/>
</dbReference>
<sequence>MNGKKISLKSLIEQNKEEILNNPTLLDEIEANWENKKSNTIQIKPIEWK</sequence>
<proteinExistence type="predicted"/>
<dbReference type="Proteomes" id="UP001596143">
    <property type="component" value="Unassembled WGS sequence"/>
</dbReference>
<evidence type="ECO:0000313" key="2">
    <source>
        <dbReference type="Proteomes" id="UP001596143"/>
    </source>
</evidence>
<reference evidence="2" key="1">
    <citation type="journal article" date="2019" name="Int. J. Syst. Evol. Microbiol.">
        <title>The Global Catalogue of Microorganisms (GCM) 10K type strain sequencing project: providing services to taxonomists for standard genome sequencing and annotation.</title>
        <authorList>
            <consortium name="The Broad Institute Genomics Platform"/>
            <consortium name="The Broad Institute Genome Sequencing Center for Infectious Disease"/>
            <person name="Wu L."/>
            <person name="Ma J."/>
        </authorList>
    </citation>
    <scope>NUCLEOTIDE SEQUENCE [LARGE SCALE GENOMIC DNA]</scope>
    <source>
        <strain evidence="2">CGMCC 1.15790</strain>
    </source>
</reference>
<comment type="caution">
    <text evidence="1">The sequence shown here is derived from an EMBL/GenBank/DDBJ whole genome shotgun (WGS) entry which is preliminary data.</text>
</comment>
<name>A0ABW0U472_9BACI</name>
<dbReference type="EMBL" id="JBHSPF010000018">
    <property type="protein sequence ID" value="MFC5628183.1"/>
    <property type="molecule type" value="Genomic_DNA"/>
</dbReference>
<gene>
    <name evidence="1" type="ORF">ACFPTR_04645</name>
</gene>
<keyword evidence="2" id="KW-1185">Reference proteome</keyword>
<protein>
    <submittedName>
        <fullName evidence="1">FbpB family small basic protein</fullName>
    </submittedName>
</protein>